<proteinExistence type="predicted"/>
<feature type="region of interest" description="Disordered" evidence="1">
    <location>
        <begin position="1"/>
        <end position="51"/>
    </location>
</feature>
<protein>
    <submittedName>
        <fullName evidence="2">Uncharacterized protein</fullName>
    </submittedName>
</protein>
<name>A0AAV1RUU7_9ROSI</name>
<dbReference type="AlphaFoldDB" id="A0AAV1RUU7"/>
<accession>A0AAV1RUU7</accession>
<dbReference type="EMBL" id="CAWUPB010001158">
    <property type="protein sequence ID" value="CAK7339610.1"/>
    <property type="molecule type" value="Genomic_DNA"/>
</dbReference>
<evidence type="ECO:0000313" key="2">
    <source>
        <dbReference type="EMBL" id="CAK7339610.1"/>
    </source>
</evidence>
<sequence>MPKQNPAERRRKPRQNPAAPTITTIRTHRKETKAFSTNPSHDQNHKMEKIDPTAEPTATWLIVWSPCETRNHVYKTDDER</sequence>
<dbReference type="Proteomes" id="UP001314170">
    <property type="component" value="Unassembled WGS sequence"/>
</dbReference>
<feature type="compositionally biased region" description="Basic and acidic residues" evidence="1">
    <location>
        <begin position="42"/>
        <end position="51"/>
    </location>
</feature>
<comment type="caution">
    <text evidence="2">The sequence shown here is derived from an EMBL/GenBank/DDBJ whole genome shotgun (WGS) entry which is preliminary data.</text>
</comment>
<evidence type="ECO:0000256" key="1">
    <source>
        <dbReference type="SAM" id="MobiDB-lite"/>
    </source>
</evidence>
<keyword evidence="3" id="KW-1185">Reference proteome</keyword>
<gene>
    <name evidence="2" type="ORF">DCAF_LOCUS14668</name>
</gene>
<evidence type="ECO:0000313" key="3">
    <source>
        <dbReference type="Proteomes" id="UP001314170"/>
    </source>
</evidence>
<organism evidence="2 3">
    <name type="scientific">Dovyalis caffra</name>
    <dbReference type="NCBI Taxonomy" id="77055"/>
    <lineage>
        <taxon>Eukaryota</taxon>
        <taxon>Viridiplantae</taxon>
        <taxon>Streptophyta</taxon>
        <taxon>Embryophyta</taxon>
        <taxon>Tracheophyta</taxon>
        <taxon>Spermatophyta</taxon>
        <taxon>Magnoliopsida</taxon>
        <taxon>eudicotyledons</taxon>
        <taxon>Gunneridae</taxon>
        <taxon>Pentapetalae</taxon>
        <taxon>rosids</taxon>
        <taxon>fabids</taxon>
        <taxon>Malpighiales</taxon>
        <taxon>Salicaceae</taxon>
        <taxon>Flacourtieae</taxon>
        <taxon>Dovyalis</taxon>
    </lineage>
</organism>
<reference evidence="2 3" key="1">
    <citation type="submission" date="2024-01" db="EMBL/GenBank/DDBJ databases">
        <authorList>
            <person name="Waweru B."/>
        </authorList>
    </citation>
    <scope>NUCLEOTIDE SEQUENCE [LARGE SCALE GENOMIC DNA]</scope>
</reference>